<reference evidence="4" key="1">
    <citation type="submission" date="2015-06" db="EMBL/GenBank/DDBJ databases">
        <title>Complete genome sequence and metabolic analysis of phthalate degradation pathway in Gordonia sp. QH-11.</title>
        <authorList>
            <person name="Jin D."/>
            <person name="Kong X."/>
            <person name="Bai Z."/>
        </authorList>
    </citation>
    <scope>NUCLEOTIDE SEQUENCE [LARGE SCALE GENOMIC DNA]</scope>
    <source>
        <strain evidence="4">QH-11</strain>
    </source>
</reference>
<dbReference type="FunFam" id="3.40.50.720:FF:000084">
    <property type="entry name" value="Short-chain dehydrogenase reductase"/>
    <property type="match status" value="1"/>
</dbReference>
<protein>
    <submittedName>
        <fullName evidence="3">Short-chain dehydrogenase</fullName>
    </submittedName>
</protein>
<dbReference type="RefSeq" id="WP_062394557.1">
    <property type="nucleotide sequence ID" value="NZ_CP011853.1"/>
</dbReference>
<name>A0A0N9NF86_9ACTN</name>
<evidence type="ECO:0000313" key="4">
    <source>
        <dbReference type="Proteomes" id="UP000063789"/>
    </source>
</evidence>
<keyword evidence="4" id="KW-1185">Reference proteome</keyword>
<gene>
    <name evidence="3" type="ORF">ACH46_19955</name>
</gene>
<dbReference type="SUPFAM" id="SSF51735">
    <property type="entry name" value="NAD(P)-binding Rossmann-fold domains"/>
    <property type="match status" value="1"/>
</dbReference>
<comment type="similarity">
    <text evidence="1">Belongs to the short-chain dehydrogenases/reductases (SDR) family.</text>
</comment>
<dbReference type="AlphaFoldDB" id="A0A0N9NF86"/>
<dbReference type="PANTHER" id="PTHR42760">
    <property type="entry name" value="SHORT-CHAIN DEHYDROGENASES/REDUCTASES FAMILY MEMBER"/>
    <property type="match status" value="1"/>
</dbReference>
<dbReference type="CDD" id="cd05233">
    <property type="entry name" value="SDR_c"/>
    <property type="match status" value="1"/>
</dbReference>
<evidence type="ECO:0000256" key="2">
    <source>
        <dbReference type="ARBA" id="ARBA00023002"/>
    </source>
</evidence>
<dbReference type="InterPro" id="IPR002347">
    <property type="entry name" value="SDR_fam"/>
</dbReference>
<evidence type="ECO:0000313" key="3">
    <source>
        <dbReference type="EMBL" id="ALG86345.1"/>
    </source>
</evidence>
<dbReference type="Pfam" id="PF13561">
    <property type="entry name" value="adh_short_C2"/>
    <property type="match status" value="1"/>
</dbReference>
<evidence type="ECO:0000256" key="1">
    <source>
        <dbReference type="ARBA" id="ARBA00006484"/>
    </source>
</evidence>
<reference evidence="3 4" key="2">
    <citation type="journal article" date="2017" name="Int. J. Syst. Evol. Microbiol.">
        <title>Gordonia phthalatica sp. nov., a di-n-butyl phthalate-degrading bacterium isolated from activated sludge.</title>
        <authorList>
            <person name="Jin D."/>
            <person name="Kong X."/>
            <person name="Jia M."/>
            <person name="Yu X."/>
            <person name="Wang X."/>
            <person name="Zhuang X."/>
            <person name="Deng Y."/>
            <person name="Bai Z."/>
        </authorList>
    </citation>
    <scope>NUCLEOTIDE SEQUENCE [LARGE SCALE GENOMIC DNA]</scope>
    <source>
        <strain evidence="3 4">QH-11</strain>
    </source>
</reference>
<dbReference type="Proteomes" id="UP000063789">
    <property type="component" value="Chromosome"/>
</dbReference>
<dbReference type="OrthoDB" id="517007at2"/>
<dbReference type="GO" id="GO:0016616">
    <property type="term" value="F:oxidoreductase activity, acting on the CH-OH group of donors, NAD or NADP as acceptor"/>
    <property type="evidence" value="ECO:0007669"/>
    <property type="project" value="TreeGrafter"/>
</dbReference>
<dbReference type="PRINTS" id="PR00081">
    <property type="entry name" value="GDHRDH"/>
</dbReference>
<dbReference type="Gene3D" id="3.40.50.720">
    <property type="entry name" value="NAD(P)-binding Rossmann-like Domain"/>
    <property type="match status" value="1"/>
</dbReference>
<dbReference type="PRINTS" id="PR00080">
    <property type="entry name" value="SDRFAMILY"/>
</dbReference>
<dbReference type="PANTHER" id="PTHR42760:SF115">
    <property type="entry name" value="3-OXOACYL-[ACYL-CARRIER-PROTEIN] REDUCTASE FABG"/>
    <property type="match status" value="1"/>
</dbReference>
<dbReference type="EMBL" id="CP011853">
    <property type="protein sequence ID" value="ALG86345.1"/>
    <property type="molecule type" value="Genomic_DNA"/>
</dbReference>
<accession>A0A0N9NF86</accession>
<organism evidence="3 4">
    <name type="scientific">Gordonia phthalatica</name>
    <dbReference type="NCBI Taxonomy" id="1136941"/>
    <lineage>
        <taxon>Bacteria</taxon>
        <taxon>Bacillati</taxon>
        <taxon>Actinomycetota</taxon>
        <taxon>Actinomycetes</taxon>
        <taxon>Mycobacteriales</taxon>
        <taxon>Gordoniaceae</taxon>
        <taxon>Gordonia</taxon>
    </lineage>
</organism>
<proteinExistence type="inferred from homology"/>
<sequence>MSTPERKSLQGRTVVVTGSGRGLGLAIARRVGEDGARVWITDIREDWGRAATEALVADGIDARFCALDVRSPESVDAMVAAVAADGPVYGLVNNAALADGVGGRAVHELPIEEWDRVLDVNLRGTFLVSRAVAPHLIDAGEGRIVTIGSDAQLYGSGKLCHYISSKGGVSALTRAMARDLGEYGITVNTVSPGLTESESAEKVPEHRHDLYRRNRALARSQQPADLVGAVAFLLGDEASYITGQELVIDGGFVFH</sequence>
<dbReference type="InterPro" id="IPR036291">
    <property type="entry name" value="NAD(P)-bd_dom_sf"/>
</dbReference>
<keyword evidence="2" id="KW-0560">Oxidoreductase</keyword>
<dbReference type="PATRIC" id="fig|1136941.3.peg.4086"/>
<dbReference type="STRING" id="1136941.ACH46_19955"/>
<dbReference type="KEGG" id="goq:ACH46_19955"/>